<sequence>MYNHAPDDYVCPICLAIRGKETEQTMIKQDDIFYKDNFVVGFIGSKAVKGNEGHPLIVPFGHYENIYDLPEDVAARIIEVVIKTAKALKEVRKADGVNLIQNNEPTAGQHAFHFHLHVFPRFVGDDFEKELWRGKKINPEERVKFAKDLREWFTK</sequence>
<keyword evidence="5" id="KW-0378">Hydrolase</keyword>
<dbReference type="Gene3D" id="3.30.428.10">
    <property type="entry name" value="HIT-like"/>
    <property type="match status" value="1"/>
</dbReference>
<evidence type="ECO:0000256" key="3">
    <source>
        <dbReference type="PROSITE-ProRule" id="PRU00464"/>
    </source>
</evidence>
<feature type="domain" description="HIT" evidence="4">
    <location>
        <begin position="51"/>
        <end position="128"/>
    </location>
</feature>
<dbReference type="Proteomes" id="UP000034154">
    <property type="component" value="Unassembled WGS sequence"/>
</dbReference>
<evidence type="ECO:0000259" key="4">
    <source>
        <dbReference type="PROSITE" id="PS51084"/>
    </source>
</evidence>
<dbReference type="InterPro" id="IPR036265">
    <property type="entry name" value="HIT-like_sf"/>
</dbReference>
<accession>A0A0G1LLQ6</accession>
<dbReference type="InterPro" id="IPR001310">
    <property type="entry name" value="Histidine_triad_HIT"/>
</dbReference>
<dbReference type="PANTHER" id="PTHR46648">
    <property type="entry name" value="HIT FAMILY PROTEIN 1"/>
    <property type="match status" value="1"/>
</dbReference>
<dbReference type="GO" id="GO:0009117">
    <property type="term" value="P:nucleotide metabolic process"/>
    <property type="evidence" value="ECO:0007669"/>
    <property type="project" value="TreeGrafter"/>
</dbReference>
<dbReference type="SUPFAM" id="SSF54197">
    <property type="entry name" value="HIT-like"/>
    <property type="match status" value="1"/>
</dbReference>
<proteinExistence type="predicted"/>
<gene>
    <name evidence="5" type="ORF">UW63_C0049G0001</name>
</gene>
<organism evidence="5 6">
    <name type="scientific">Candidatus Uhrbacteria bacterium GW2011_GWF2_44_350</name>
    <dbReference type="NCBI Taxonomy" id="1619000"/>
    <lineage>
        <taxon>Bacteria</taxon>
        <taxon>Candidatus Uhriibacteriota</taxon>
    </lineage>
</organism>
<evidence type="ECO:0000256" key="2">
    <source>
        <dbReference type="PIRSR" id="PIRSR601310-3"/>
    </source>
</evidence>
<comment type="caution">
    <text evidence="5">The sequence shown here is derived from an EMBL/GenBank/DDBJ whole genome shotgun (WGS) entry which is preliminary data.</text>
</comment>
<dbReference type="PROSITE" id="PS51084">
    <property type="entry name" value="HIT_2"/>
    <property type="match status" value="1"/>
</dbReference>
<feature type="active site" description="Tele-AMP-histidine intermediate" evidence="1">
    <location>
        <position position="115"/>
    </location>
</feature>
<reference evidence="5 6" key="1">
    <citation type="journal article" date="2015" name="Nature">
        <title>rRNA introns, odd ribosomes, and small enigmatic genomes across a large radiation of phyla.</title>
        <authorList>
            <person name="Brown C.T."/>
            <person name="Hug L.A."/>
            <person name="Thomas B.C."/>
            <person name="Sharon I."/>
            <person name="Castelle C.J."/>
            <person name="Singh A."/>
            <person name="Wilkins M.J."/>
            <person name="Williams K.H."/>
            <person name="Banfield J.F."/>
        </authorList>
    </citation>
    <scope>NUCLEOTIDE SEQUENCE [LARGE SCALE GENOMIC DNA]</scope>
</reference>
<feature type="short sequence motif" description="Histidine triad motif" evidence="2 3">
    <location>
        <begin position="113"/>
        <end position="117"/>
    </location>
</feature>
<evidence type="ECO:0000313" key="5">
    <source>
        <dbReference type="EMBL" id="KKT69682.1"/>
    </source>
</evidence>
<evidence type="ECO:0000256" key="1">
    <source>
        <dbReference type="PIRSR" id="PIRSR601310-1"/>
    </source>
</evidence>
<dbReference type="AlphaFoldDB" id="A0A0G1LLQ6"/>
<dbReference type="PANTHER" id="PTHR46648:SF1">
    <property type="entry name" value="ADENOSINE 5'-MONOPHOSPHORAMIDASE HNT1"/>
    <property type="match status" value="1"/>
</dbReference>
<dbReference type="InterPro" id="IPR011146">
    <property type="entry name" value="HIT-like"/>
</dbReference>
<dbReference type="GO" id="GO:0016787">
    <property type="term" value="F:hydrolase activity"/>
    <property type="evidence" value="ECO:0007669"/>
    <property type="project" value="UniProtKB-KW"/>
</dbReference>
<dbReference type="Pfam" id="PF01230">
    <property type="entry name" value="HIT"/>
    <property type="match status" value="1"/>
</dbReference>
<protein>
    <submittedName>
        <fullName evidence="5">Diadenosine tetraphosphate (Ap4A) hydrolaseHIT</fullName>
    </submittedName>
</protein>
<evidence type="ECO:0000313" key="6">
    <source>
        <dbReference type="Proteomes" id="UP000034154"/>
    </source>
</evidence>
<dbReference type="EMBL" id="LCJB01000049">
    <property type="protein sequence ID" value="KKT69682.1"/>
    <property type="molecule type" value="Genomic_DNA"/>
</dbReference>
<name>A0A0G1LLQ6_9BACT</name>